<keyword evidence="4" id="KW-1185">Reference proteome</keyword>
<dbReference type="Pfam" id="PF09348">
    <property type="entry name" value="DUF1990"/>
    <property type="match status" value="1"/>
</dbReference>
<comment type="caution">
    <text evidence="3">The sequence shown here is derived from an EMBL/GenBank/DDBJ whole genome shotgun (WGS) entry which is preliminary data.</text>
</comment>
<dbReference type="Proteomes" id="UP001501598">
    <property type="component" value="Unassembled WGS sequence"/>
</dbReference>
<dbReference type="EMBL" id="BAABGT010000117">
    <property type="protein sequence ID" value="GAA4559044.1"/>
    <property type="molecule type" value="Genomic_DNA"/>
</dbReference>
<accession>A0ABP8S3U8</accession>
<feature type="region of interest" description="Disordered" evidence="1">
    <location>
        <begin position="30"/>
        <end position="51"/>
    </location>
</feature>
<proteinExistence type="predicted"/>
<name>A0ABP8S3U8_9PSEU</name>
<feature type="region of interest" description="Disordered" evidence="1">
    <location>
        <begin position="264"/>
        <end position="285"/>
    </location>
</feature>
<feature type="domain" description="DUF1990" evidence="2">
    <location>
        <begin position="90"/>
        <end position="248"/>
    </location>
</feature>
<organism evidence="3 4">
    <name type="scientific">Pseudonocardia xishanensis</name>
    <dbReference type="NCBI Taxonomy" id="630995"/>
    <lineage>
        <taxon>Bacteria</taxon>
        <taxon>Bacillati</taxon>
        <taxon>Actinomycetota</taxon>
        <taxon>Actinomycetes</taxon>
        <taxon>Pseudonocardiales</taxon>
        <taxon>Pseudonocardiaceae</taxon>
        <taxon>Pseudonocardia</taxon>
    </lineage>
</organism>
<reference evidence="4" key="1">
    <citation type="journal article" date="2019" name="Int. J. Syst. Evol. Microbiol.">
        <title>The Global Catalogue of Microorganisms (GCM) 10K type strain sequencing project: providing services to taxonomists for standard genome sequencing and annotation.</title>
        <authorList>
            <consortium name="The Broad Institute Genomics Platform"/>
            <consortium name="The Broad Institute Genome Sequencing Center for Infectious Disease"/>
            <person name="Wu L."/>
            <person name="Ma J."/>
        </authorList>
    </citation>
    <scope>NUCLEOTIDE SEQUENCE [LARGE SCALE GENOMIC DNA]</scope>
    <source>
        <strain evidence="4">JCM 17906</strain>
    </source>
</reference>
<dbReference type="InterPro" id="IPR018960">
    <property type="entry name" value="DUF1990"/>
</dbReference>
<evidence type="ECO:0000256" key="1">
    <source>
        <dbReference type="SAM" id="MobiDB-lite"/>
    </source>
</evidence>
<gene>
    <name evidence="3" type="ORF">GCM10023175_66260</name>
</gene>
<evidence type="ECO:0000259" key="2">
    <source>
        <dbReference type="Pfam" id="PF09348"/>
    </source>
</evidence>
<evidence type="ECO:0000313" key="4">
    <source>
        <dbReference type="Proteomes" id="UP001501598"/>
    </source>
</evidence>
<evidence type="ECO:0000313" key="3">
    <source>
        <dbReference type="EMBL" id="GAA4559044.1"/>
    </source>
</evidence>
<sequence>MLAVVRVGELAGVEDVVEVRLVLRFGHGRGVPDFRPSTPRPGSRRRQDGYARGVALTRRVPKRSAAHRPDPVVTLLDELADRGINYDEADAPPHATEGWHQDRQTVHLGDEPPGEPLAGGLMEKAGALVNSYEFSDPRILRAAYRAPGDLLGRDMVLEGRFLVLRFLMGVRITHRHDELGEGAHGPERRIGWAYQTLLGHIEQGRLTYEVAKELETGRVEFRIIAHSRRAPIANPILHAGFRVFARRTQLRFYCNALHKLQRIVQDPPPPPQPGPDGVVHAPTGAPAGRFEAWTLRIVDAGAGAPTR</sequence>
<protein>
    <recommendedName>
        <fullName evidence="2">DUF1990 domain-containing protein</fullName>
    </recommendedName>
</protein>